<sequence>MASYGSRRGPNVSQYIANLNTVDDSSPIENLLGGDDLSLFATTDFFDFDMGNEGLGGLPPASEFDHRAAARKSTAADWQESKSDFMNSMCNPFSSCIYSLYIYSLILSRSHFLLAISLSCPEPELGNHSELHSPTPLYTAYVLDSAVSAQPSIGTPFFIIGRQSRFPSNSCTNCLALRGVCAYMGRTPHAHIPAHPPRVTQNIFKSCAVLSRTTSNYTALHYGD</sequence>
<proteinExistence type="predicted"/>
<dbReference type="Proteomes" id="UP000800235">
    <property type="component" value="Unassembled WGS sequence"/>
</dbReference>
<accession>A0A9P4NS50</accession>
<evidence type="ECO:0000313" key="2">
    <source>
        <dbReference type="Proteomes" id="UP000800235"/>
    </source>
</evidence>
<comment type="caution">
    <text evidence="1">The sequence shown here is derived from an EMBL/GenBank/DDBJ whole genome shotgun (WGS) entry which is preliminary data.</text>
</comment>
<name>A0A9P4NS50_9PEZI</name>
<organism evidence="1 2">
    <name type="scientific">Tothia fuscella</name>
    <dbReference type="NCBI Taxonomy" id="1048955"/>
    <lineage>
        <taxon>Eukaryota</taxon>
        <taxon>Fungi</taxon>
        <taxon>Dikarya</taxon>
        <taxon>Ascomycota</taxon>
        <taxon>Pezizomycotina</taxon>
        <taxon>Dothideomycetes</taxon>
        <taxon>Pleosporomycetidae</taxon>
        <taxon>Venturiales</taxon>
        <taxon>Cylindrosympodiaceae</taxon>
        <taxon>Tothia</taxon>
    </lineage>
</organism>
<protein>
    <submittedName>
        <fullName evidence="1">Uncharacterized protein</fullName>
    </submittedName>
</protein>
<evidence type="ECO:0000313" key="1">
    <source>
        <dbReference type="EMBL" id="KAF2430652.1"/>
    </source>
</evidence>
<keyword evidence="2" id="KW-1185">Reference proteome</keyword>
<dbReference type="OrthoDB" id="1939598at2759"/>
<reference evidence="1" key="1">
    <citation type="journal article" date="2020" name="Stud. Mycol.">
        <title>101 Dothideomycetes genomes: a test case for predicting lifestyles and emergence of pathogens.</title>
        <authorList>
            <person name="Haridas S."/>
            <person name="Albert R."/>
            <person name="Binder M."/>
            <person name="Bloem J."/>
            <person name="Labutti K."/>
            <person name="Salamov A."/>
            <person name="Andreopoulos B."/>
            <person name="Baker S."/>
            <person name="Barry K."/>
            <person name="Bills G."/>
            <person name="Bluhm B."/>
            <person name="Cannon C."/>
            <person name="Castanera R."/>
            <person name="Culley D."/>
            <person name="Daum C."/>
            <person name="Ezra D."/>
            <person name="Gonzalez J."/>
            <person name="Henrissat B."/>
            <person name="Kuo A."/>
            <person name="Liang C."/>
            <person name="Lipzen A."/>
            <person name="Lutzoni F."/>
            <person name="Magnuson J."/>
            <person name="Mondo S."/>
            <person name="Nolan M."/>
            <person name="Ohm R."/>
            <person name="Pangilinan J."/>
            <person name="Park H.-J."/>
            <person name="Ramirez L."/>
            <person name="Alfaro M."/>
            <person name="Sun H."/>
            <person name="Tritt A."/>
            <person name="Yoshinaga Y."/>
            <person name="Zwiers L.-H."/>
            <person name="Turgeon B."/>
            <person name="Goodwin S."/>
            <person name="Spatafora J."/>
            <person name="Crous P."/>
            <person name="Grigoriev I."/>
        </authorList>
    </citation>
    <scope>NUCLEOTIDE SEQUENCE</scope>
    <source>
        <strain evidence="1">CBS 130266</strain>
    </source>
</reference>
<gene>
    <name evidence="1" type="ORF">EJ08DRAFT_214622</name>
</gene>
<dbReference type="AlphaFoldDB" id="A0A9P4NS50"/>
<dbReference type="EMBL" id="MU007037">
    <property type="protein sequence ID" value="KAF2430652.1"/>
    <property type="molecule type" value="Genomic_DNA"/>
</dbReference>